<dbReference type="PANTHER" id="PTHR31683">
    <property type="entry name" value="PECTATE LYASE 18-RELATED"/>
    <property type="match status" value="1"/>
</dbReference>
<dbReference type="Gene3D" id="2.160.20.10">
    <property type="entry name" value="Single-stranded right-handed beta-helix, Pectin lyase-like"/>
    <property type="match status" value="1"/>
</dbReference>
<dbReference type="SUPFAM" id="SSF51126">
    <property type="entry name" value="Pectin lyase-like"/>
    <property type="match status" value="1"/>
</dbReference>
<dbReference type="EMBL" id="JAOVQM010000008">
    <property type="protein sequence ID" value="MCV2232717.1"/>
    <property type="molecule type" value="Genomic_DNA"/>
</dbReference>
<organism evidence="4 5">
    <name type="scientific">Paracholeplasma manati</name>
    <dbReference type="NCBI Taxonomy" id="591373"/>
    <lineage>
        <taxon>Bacteria</taxon>
        <taxon>Bacillati</taxon>
        <taxon>Mycoplasmatota</taxon>
        <taxon>Mollicutes</taxon>
        <taxon>Acholeplasmatales</taxon>
        <taxon>Acholeplasmataceae</taxon>
        <taxon>Paracholeplasma</taxon>
    </lineage>
</organism>
<evidence type="ECO:0000313" key="5">
    <source>
        <dbReference type="Proteomes" id="UP001177160"/>
    </source>
</evidence>
<dbReference type="InterPro" id="IPR002022">
    <property type="entry name" value="Pec_lyase"/>
</dbReference>
<feature type="domain" description="Pectate lyase" evidence="3">
    <location>
        <begin position="156"/>
        <end position="238"/>
    </location>
</feature>
<dbReference type="RefSeq" id="WP_263608906.1">
    <property type="nucleotide sequence ID" value="NZ_JAOVQM010000008.1"/>
</dbReference>
<dbReference type="InterPro" id="IPR011050">
    <property type="entry name" value="Pectin_lyase_fold/virulence"/>
</dbReference>
<evidence type="ECO:0000256" key="1">
    <source>
        <dbReference type="ARBA" id="ARBA00023239"/>
    </source>
</evidence>
<dbReference type="Pfam" id="PF00544">
    <property type="entry name" value="Pectate_lyase_4"/>
    <property type="match status" value="1"/>
</dbReference>
<evidence type="ECO:0000313" key="4">
    <source>
        <dbReference type="EMBL" id="MCV2232717.1"/>
    </source>
</evidence>
<keyword evidence="5" id="KW-1185">Reference proteome</keyword>
<evidence type="ECO:0000259" key="3">
    <source>
        <dbReference type="Pfam" id="PF00544"/>
    </source>
</evidence>
<dbReference type="PROSITE" id="PS51257">
    <property type="entry name" value="PROKAR_LIPOPROTEIN"/>
    <property type="match status" value="1"/>
</dbReference>
<protein>
    <recommendedName>
        <fullName evidence="3">Pectate lyase domain-containing protein</fullName>
    </recommendedName>
</protein>
<sequence>MKKFWMMLVFSLLFTLAACTDKPIPTTDPITPLPNEELPVDNSRLHNPFGFSSLIITDRSTYQNTITGVQNEVEFLDALMDSTVKVIRIEQDLSLGSKTVSEALAQVGKSLSTYSNVYRAHGRQPLTHPTLMETGVGQIKIIDRSDLMIYSETGIKIKHANIQIERSSNIVIRNLHVSELWEWDEYSEGQYKRNDWDYFSLKDVNGVWFDHITFDQVYDGVIDLREHAQNVTLSWSKLNFTPNDFVGTQIDYLENNRSTHPYYDGLRTEGISVEDLKVFASFQKKGFNLGNTTDGTGFEDITMTFHHLEVYNLMDRMPRLRKGDVHLYHMILDNTLLYQTRLLLNSSNLSFVNQGLVSTEGGSILLENSIYKFVTTPIKNHQDDDPDVKYAGSYQVINSELVQANRTYFGSSTDRNSLWIHAGANAALPYHMRNYDSIPYAYALEDVFYLTETFEDYPTGAQTIEDFDWLYVDVTLSTIGE</sequence>
<gene>
    <name evidence="4" type="ORF">N7548_07785</name>
</gene>
<feature type="chain" id="PRO_5046625201" description="Pectate lyase domain-containing protein" evidence="2">
    <location>
        <begin position="18"/>
        <end position="481"/>
    </location>
</feature>
<keyword evidence="1" id="KW-0456">Lyase</keyword>
<comment type="caution">
    <text evidence="4">The sequence shown here is derived from an EMBL/GenBank/DDBJ whole genome shotgun (WGS) entry which is preliminary data.</text>
</comment>
<reference evidence="4" key="1">
    <citation type="submission" date="2022-09" db="EMBL/GenBank/DDBJ databases">
        <title>Novel Mycoplasma species identified in domestic and wild animals.</title>
        <authorList>
            <person name="Volokhov D.V."/>
            <person name="Furtak V.A."/>
            <person name="Zagorodnyaya T.A."/>
        </authorList>
    </citation>
    <scope>NUCLEOTIDE SEQUENCE</scope>
    <source>
        <strain evidence="4">Oakley</strain>
    </source>
</reference>
<dbReference type="PANTHER" id="PTHR31683:SF18">
    <property type="entry name" value="PECTATE LYASE 21-RELATED"/>
    <property type="match status" value="1"/>
</dbReference>
<dbReference type="InterPro" id="IPR045032">
    <property type="entry name" value="PEL"/>
</dbReference>
<accession>A0ABT2Y7J1</accession>
<evidence type="ECO:0000256" key="2">
    <source>
        <dbReference type="SAM" id="SignalP"/>
    </source>
</evidence>
<dbReference type="InterPro" id="IPR012334">
    <property type="entry name" value="Pectin_lyas_fold"/>
</dbReference>
<dbReference type="Proteomes" id="UP001177160">
    <property type="component" value="Unassembled WGS sequence"/>
</dbReference>
<name>A0ABT2Y7J1_9MOLU</name>
<proteinExistence type="predicted"/>
<feature type="signal peptide" evidence="2">
    <location>
        <begin position="1"/>
        <end position="17"/>
    </location>
</feature>
<keyword evidence="2" id="KW-0732">Signal</keyword>